<dbReference type="NCBIfam" id="TIGR02464">
    <property type="entry name" value="ribofla_fusion"/>
    <property type="match status" value="1"/>
</dbReference>
<evidence type="ECO:0000256" key="1">
    <source>
        <dbReference type="SAM" id="MobiDB-lite"/>
    </source>
</evidence>
<sequence length="536" mass="62668">MISKEDSNEDDVIKESQRTESKQQRKMDHYLTKKDSTQINREKSQVHSGEETDITKEKYSKNDLSTPDVKDSDKRGKEKSETERKSKHKYPLDTEIVIKNYQRNTRNVKRKKSQNIHIRINIHTNITQKVNLTRGQSIRTVRKENHIVDIDEHENESNQQRLDKEKKSKHTDSTESEDNSSYPRRDSEKKSKHSHKDSTESEDNSPYPRRDSEKNKCGAEGSSKDEKYSKEDKVQSRKRNSEHLDTSPSIDKKYSSEKKARHSLGCKSTPETPERHLKKEKSISPKKSEQHVKKEKSKSPKKSEQHVKKEKSKSPKKSERKFEETFESSNTDLKERHIKNIDILIESMKGENRIKDSAERIRYLVGTGTLITTRYDFVYFFGMVSPFSQFHSANFKVQNIMYRCAEQYMMHQKAVLFGDEEIAKQIMEETKPLKMKRLGRKVKNFDAEKWGNKCIEVVTNGNMAKFSQNYLLEKSLFDTHPKIMAEASPRDCLWGIGLGAGNEKAWNVRSWRGRNLLGFTLMDVRETLMRQKGHIK</sequence>
<name>A0A8S3V0F9_MYTED</name>
<dbReference type="SUPFAM" id="SSF143990">
    <property type="entry name" value="YbiA-like"/>
    <property type="match status" value="1"/>
</dbReference>
<dbReference type="OrthoDB" id="206452at2759"/>
<dbReference type="InterPro" id="IPR012816">
    <property type="entry name" value="NADAR"/>
</dbReference>
<feature type="compositionally biased region" description="Basic and acidic residues" evidence="1">
    <location>
        <begin position="208"/>
        <end position="258"/>
    </location>
</feature>
<feature type="domain" description="NADAR" evidence="2">
    <location>
        <begin position="384"/>
        <end position="528"/>
    </location>
</feature>
<dbReference type="AlphaFoldDB" id="A0A8S3V0F9"/>
<dbReference type="Gene3D" id="1.10.357.40">
    <property type="entry name" value="YbiA-like"/>
    <property type="match status" value="1"/>
</dbReference>
<dbReference type="CDD" id="cd15457">
    <property type="entry name" value="NADAR"/>
    <property type="match status" value="1"/>
</dbReference>
<protein>
    <submittedName>
        <fullName evidence="3">K09935</fullName>
    </submittedName>
</protein>
<evidence type="ECO:0000313" key="4">
    <source>
        <dbReference type="Proteomes" id="UP000683360"/>
    </source>
</evidence>
<dbReference type="Pfam" id="PF08719">
    <property type="entry name" value="NADAR"/>
    <property type="match status" value="1"/>
</dbReference>
<dbReference type="Proteomes" id="UP000683360">
    <property type="component" value="Unassembled WGS sequence"/>
</dbReference>
<evidence type="ECO:0000313" key="3">
    <source>
        <dbReference type="EMBL" id="CAG2247033.1"/>
    </source>
</evidence>
<feature type="compositionally biased region" description="Basic and acidic residues" evidence="1">
    <location>
        <begin position="272"/>
        <end position="324"/>
    </location>
</feature>
<dbReference type="InterPro" id="IPR037238">
    <property type="entry name" value="YbiA-like_sf"/>
</dbReference>
<organism evidence="3 4">
    <name type="scientific">Mytilus edulis</name>
    <name type="common">Blue mussel</name>
    <dbReference type="NCBI Taxonomy" id="6550"/>
    <lineage>
        <taxon>Eukaryota</taxon>
        <taxon>Metazoa</taxon>
        <taxon>Spiralia</taxon>
        <taxon>Lophotrochozoa</taxon>
        <taxon>Mollusca</taxon>
        <taxon>Bivalvia</taxon>
        <taxon>Autobranchia</taxon>
        <taxon>Pteriomorphia</taxon>
        <taxon>Mytilida</taxon>
        <taxon>Mytiloidea</taxon>
        <taxon>Mytilidae</taxon>
        <taxon>Mytilinae</taxon>
        <taxon>Mytilus</taxon>
    </lineage>
</organism>
<keyword evidence="4" id="KW-1185">Reference proteome</keyword>
<feature type="region of interest" description="Disordered" evidence="1">
    <location>
        <begin position="145"/>
        <end position="330"/>
    </location>
</feature>
<proteinExistence type="predicted"/>
<feature type="region of interest" description="Disordered" evidence="1">
    <location>
        <begin position="1"/>
        <end position="93"/>
    </location>
</feature>
<feature type="compositionally biased region" description="Basic and acidic residues" evidence="1">
    <location>
        <begin position="161"/>
        <end position="173"/>
    </location>
</feature>
<feature type="compositionally biased region" description="Basic and acidic residues" evidence="1">
    <location>
        <begin position="1"/>
        <end position="61"/>
    </location>
</feature>
<gene>
    <name evidence="3" type="ORF">MEDL_58961</name>
</gene>
<evidence type="ECO:0000259" key="2">
    <source>
        <dbReference type="Pfam" id="PF08719"/>
    </source>
</evidence>
<reference evidence="3" key="1">
    <citation type="submission" date="2021-03" db="EMBL/GenBank/DDBJ databases">
        <authorList>
            <person name="Bekaert M."/>
        </authorList>
    </citation>
    <scope>NUCLEOTIDE SEQUENCE</scope>
</reference>
<comment type="caution">
    <text evidence="3">The sequence shown here is derived from an EMBL/GenBank/DDBJ whole genome shotgun (WGS) entry which is preliminary data.</text>
</comment>
<accession>A0A8S3V0F9</accession>
<dbReference type="EMBL" id="CAJPWZ010002889">
    <property type="protein sequence ID" value="CAG2247033.1"/>
    <property type="molecule type" value="Genomic_DNA"/>
</dbReference>
<feature type="compositionally biased region" description="Basic and acidic residues" evidence="1">
    <location>
        <begin position="68"/>
        <end position="84"/>
    </location>
</feature>